<dbReference type="EMBL" id="CP001472">
    <property type="protein sequence ID" value="ACO34268.1"/>
    <property type="molecule type" value="Genomic_DNA"/>
</dbReference>
<dbReference type="STRING" id="240015.ACP_3333"/>
<name>C1F6A3_ACIC5</name>
<dbReference type="Proteomes" id="UP000002207">
    <property type="component" value="Chromosome"/>
</dbReference>
<reference evidence="1 2" key="1">
    <citation type="journal article" date="2009" name="Appl. Environ. Microbiol.">
        <title>Three genomes from the phylum Acidobacteria provide insight into the lifestyles of these microorganisms in soils.</title>
        <authorList>
            <person name="Ward N.L."/>
            <person name="Challacombe J.F."/>
            <person name="Janssen P.H."/>
            <person name="Henrissat B."/>
            <person name="Coutinho P.M."/>
            <person name="Wu M."/>
            <person name="Xie G."/>
            <person name="Haft D.H."/>
            <person name="Sait M."/>
            <person name="Badger J."/>
            <person name="Barabote R.D."/>
            <person name="Bradley B."/>
            <person name="Brettin T.S."/>
            <person name="Brinkac L.M."/>
            <person name="Bruce D."/>
            <person name="Creasy T."/>
            <person name="Daugherty S.C."/>
            <person name="Davidsen T.M."/>
            <person name="DeBoy R.T."/>
            <person name="Detter J.C."/>
            <person name="Dodson R.J."/>
            <person name="Durkin A.S."/>
            <person name="Ganapathy A."/>
            <person name="Gwinn-Giglio M."/>
            <person name="Han C.S."/>
            <person name="Khouri H."/>
            <person name="Kiss H."/>
            <person name="Kothari S.P."/>
            <person name="Madupu R."/>
            <person name="Nelson K.E."/>
            <person name="Nelson W.C."/>
            <person name="Paulsen I."/>
            <person name="Penn K."/>
            <person name="Ren Q."/>
            <person name="Rosovitz M.J."/>
            <person name="Selengut J.D."/>
            <person name="Shrivastava S."/>
            <person name="Sullivan S.A."/>
            <person name="Tapia R."/>
            <person name="Thompson L.S."/>
            <person name="Watkins K.L."/>
            <person name="Yang Q."/>
            <person name="Yu C."/>
            <person name="Zafar N."/>
            <person name="Zhou L."/>
            <person name="Kuske C.R."/>
        </authorList>
    </citation>
    <scope>NUCLEOTIDE SEQUENCE [LARGE SCALE GENOMIC DNA]</scope>
    <source>
        <strain evidence="2">ATCC 51196 / DSM 11244 / BCRC 80197 / JCM 7670 / NBRC 15755 / NCIMB 13165 / 161</strain>
    </source>
</reference>
<evidence type="ECO:0000313" key="2">
    <source>
        <dbReference type="Proteomes" id="UP000002207"/>
    </source>
</evidence>
<gene>
    <name evidence="1" type="ordered locus">ACP_3333</name>
</gene>
<organism evidence="1 2">
    <name type="scientific">Acidobacterium capsulatum (strain ATCC 51196 / DSM 11244 / BCRC 80197 / JCM 7670 / NBRC 15755 / NCIMB 13165 / 161)</name>
    <dbReference type="NCBI Taxonomy" id="240015"/>
    <lineage>
        <taxon>Bacteria</taxon>
        <taxon>Pseudomonadati</taxon>
        <taxon>Acidobacteriota</taxon>
        <taxon>Terriglobia</taxon>
        <taxon>Terriglobales</taxon>
        <taxon>Acidobacteriaceae</taxon>
        <taxon>Acidobacterium</taxon>
    </lineage>
</organism>
<evidence type="ECO:0000313" key="1">
    <source>
        <dbReference type="EMBL" id="ACO34268.1"/>
    </source>
</evidence>
<protein>
    <submittedName>
        <fullName evidence="1">Uncharacterized protein</fullName>
    </submittedName>
</protein>
<dbReference type="AlphaFoldDB" id="C1F6A3"/>
<sequence length="34" mass="3796">MCFLAFARTSQALVRANGPAKELPFHPKFDATIF</sequence>
<dbReference type="InParanoid" id="C1F6A3"/>
<keyword evidence="2" id="KW-1185">Reference proteome</keyword>
<accession>C1F6A3</accession>
<proteinExistence type="predicted"/>
<dbReference type="KEGG" id="aca:ACP_3333"/>
<dbReference type="HOGENOM" id="CLU_3371477_0_0_0"/>